<evidence type="ECO:0000256" key="6">
    <source>
        <dbReference type="ARBA" id="ARBA00023196"/>
    </source>
</evidence>
<dbReference type="GO" id="GO:0045259">
    <property type="term" value="C:proton-transporting ATP synthase complex"/>
    <property type="evidence" value="ECO:0007669"/>
    <property type="project" value="UniProtKB-KW"/>
</dbReference>
<keyword evidence="11" id="KW-1185">Reference proteome</keyword>
<evidence type="ECO:0000256" key="5">
    <source>
        <dbReference type="ARBA" id="ARBA00023136"/>
    </source>
</evidence>
<dbReference type="AlphaFoldDB" id="K9EX88"/>
<protein>
    <submittedName>
        <fullName evidence="10">ATP synthase F1, epsilon subunit</fullName>
    </submittedName>
</protein>
<dbReference type="HOGENOM" id="CLU_084338_4_0_11"/>
<evidence type="ECO:0000313" key="11">
    <source>
        <dbReference type="Proteomes" id="UP000009888"/>
    </source>
</evidence>
<evidence type="ECO:0000256" key="7">
    <source>
        <dbReference type="ARBA" id="ARBA00023310"/>
    </source>
</evidence>
<organism evidence="10 11">
    <name type="scientific">Actinobaculum massiliense ACS-171-V-Col2</name>
    <dbReference type="NCBI Taxonomy" id="883066"/>
    <lineage>
        <taxon>Bacteria</taxon>
        <taxon>Bacillati</taxon>
        <taxon>Actinomycetota</taxon>
        <taxon>Actinomycetes</taxon>
        <taxon>Actinomycetales</taxon>
        <taxon>Actinomycetaceae</taxon>
        <taxon>Actinobaculum</taxon>
    </lineage>
</organism>
<evidence type="ECO:0000256" key="1">
    <source>
        <dbReference type="ARBA" id="ARBA00004202"/>
    </source>
</evidence>
<dbReference type="PATRIC" id="fig|883066.3.peg.397"/>
<reference evidence="10 11" key="1">
    <citation type="submission" date="2012-09" db="EMBL/GenBank/DDBJ databases">
        <title>The Genome Sequence of Actinobaculum massiliae ACS-171-V-COL2.</title>
        <authorList>
            <consortium name="The Broad Institute Genome Sequencing Platform"/>
            <person name="Earl A."/>
            <person name="Ward D."/>
            <person name="Feldgarden M."/>
            <person name="Gevers D."/>
            <person name="Saerens B."/>
            <person name="Vaneechoutte M."/>
            <person name="Walker B."/>
            <person name="Young S.K."/>
            <person name="Zeng Q."/>
            <person name="Gargeya S."/>
            <person name="Fitzgerald M."/>
            <person name="Haas B."/>
            <person name="Abouelleil A."/>
            <person name="Alvarado L."/>
            <person name="Arachchi H.M."/>
            <person name="Berlin A."/>
            <person name="Chapman S.B."/>
            <person name="Goldberg J."/>
            <person name="Griggs A."/>
            <person name="Gujja S."/>
            <person name="Hansen M."/>
            <person name="Howarth C."/>
            <person name="Imamovic A."/>
            <person name="Larimer J."/>
            <person name="McCowen C."/>
            <person name="Montmayeur A."/>
            <person name="Murphy C."/>
            <person name="Neiman D."/>
            <person name="Pearson M."/>
            <person name="Priest M."/>
            <person name="Roberts A."/>
            <person name="Saif S."/>
            <person name="Shea T."/>
            <person name="Sisk P."/>
            <person name="Sykes S."/>
            <person name="Wortman J."/>
            <person name="Nusbaum C."/>
            <person name="Birren B."/>
        </authorList>
    </citation>
    <scope>NUCLEOTIDE SEQUENCE [LARGE SCALE GENOMIC DNA]</scope>
    <source>
        <strain evidence="11">ACS-171-V-Col2</strain>
    </source>
</reference>
<dbReference type="Pfam" id="PF02823">
    <property type="entry name" value="ATP-synt_DE_N"/>
    <property type="match status" value="1"/>
</dbReference>
<feature type="domain" description="ATP synthase F1 complex delta/epsilon subunit N-terminal" evidence="9">
    <location>
        <begin position="1"/>
        <end position="80"/>
    </location>
</feature>
<comment type="similarity">
    <text evidence="2 8">Belongs to the ATPase epsilon chain family.</text>
</comment>
<dbReference type="GO" id="GO:0046933">
    <property type="term" value="F:proton-transporting ATP synthase activity, rotational mechanism"/>
    <property type="evidence" value="ECO:0007669"/>
    <property type="project" value="InterPro"/>
</dbReference>
<dbReference type="InterPro" id="IPR036771">
    <property type="entry name" value="ATPsynth_dsu/esu_N"/>
</dbReference>
<dbReference type="GO" id="GO:0005886">
    <property type="term" value="C:plasma membrane"/>
    <property type="evidence" value="ECO:0007669"/>
    <property type="project" value="UniProtKB-SubCell"/>
</dbReference>
<dbReference type="PANTHER" id="PTHR13822:SF10">
    <property type="entry name" value="ATP SYNTHASE EPSILON CHAIN, CHLOROPLASTIC"/>
    <property type="match status" value="1"/>
</dbReference>
<evidence type="ECO:0000259" key="9">
    <source>
        <dbReference type="Pfam" id="PF02823"/>
    </source>
</evidence>
<sequence length="85" mass="9091">MRVEIVSQSGQLWDGEAEMVVVPAETGEVGILQNHVPFLALLVPGEVRVKANDGQQRIFRCGEGFVTVDANEVIVAVEDASEVAA</sequence>
<comment type="caution">
    <text evidence="10">The sequence shown here is derived from an EMBL/GenBank/DDBJ whole genome shotgun (WGS) entry which is preliminary data.</text>
</comment>
<dbReference type="NCBIfam" id="NF009977">
    <property type="entry name" value="PRK13442.1"/>
    <property type="match status" value="1"/>
</dbReference>
<dbReference type="Gene3D" id="2.60.15.10">
    <property type="entry name" value="F0F1 ATP synthase delta/epsilon subunit, N-terminal"/>
    <property type="match status" value="1"/>
</dbReference>
<dbReference type="SUPFAM" id="SSF51344">
    <property type="entry name" value="Epsilon subunit of F1F0-ATP synthase N-terminal domain"/>
    <property type="match status" value="1"/>
</dbReference>
<keyword evidence="4 8" id="KW-0406">Ion transport</keyword>
<dbReference type="CDD" id="cd12152">
    <property type="entry name" value="F1-ATPase_delta"/>
    <property type="match status" value="1"/>
</dbReference>
<dbReference type="eggNOG" id="COG0355">
    <property type="taxonomic scope" value="Bacteria"/>
</dbReference>
<evidence type="ECO:0000256" key="3">
    <source>
        <dbReference type="ARBA" id="ARBA00022448"/>
    </source>
</evidence>
<dbReference type="InterPro" id="IPR020546">
    <property type="entry name" value="ATP_synth_F1_dsu/esu_N"/>
</dbReference>
<evidence type="ECO:0000256" key="2">
    <source>
        <dbReference type="ARBA" id="ARBA00005712"/>
    </source>
</evidence>
<comment type="subunit">
    <text evidence="8">F-type ATPases have 2 components, CF(1) - the catalytic core - and CF(0) - the membrane proton channel. CF(1) has five subunits: alpha(3), beta(3), gamma(1), delta(1), epsilon(1). CF(0) has three main subunits: a, b and c.</text>
</comment>
<dbReference type="STRING" id="202789.GCA_001457435_01758"/>
<evidence type="ECO:0000256" key="4">
    <source>
        <dbReference type="ARBA" id="ARBA00023065"/>
    </source>
</evidence>
<evidence type="ECO:0000313" key="10">
    <source>
        <dbReference type="EMBL" id="EKU95592.1"/>
    </source>
</evidence>
<dbReference type="InterPro" id="IPR001469">
    <property type="entry name" value="ATP_synth_F1_dsu/esu"/>
</dbReference>
<evidence type="ECO:0000256" key="8">
    <source>
        <dbReference type="RuleBase" id="RU003656"/>
    </source>
</evidence>
<comment type="subcellular location">
    <subcellularLocation>
        <location evidence="1">Cell membrane</location>
        <topology evidence="1">Peripheral membrane protein</topology>
    </subcellularLocation>
</comment>
<dbReference type="PANTHER" id="PTHR13822">
    <property type="entry name" value="ATP SYNTHASE DELTA/EPSILON CHAIN"/>
    <property type="match status" value="1"/>
</dbReference>
<proteinExistence type="inferred from homology"/>
<dbReference type="NCBIfam" id="TIGR01216">
    <property type="entry name" value="ATP_synt_epsi"/>
    <property type="match status" value="1"/>
</dbReference>
<accession>K9EX88</accession>
<gene>
    <name evidence="10" type="ORF">HMPREF9233_00379</name>
</gene>
<keyword evidence="6 8" id="KW-0139">CF(1)</keyword>
<dbReference type="Proteomes" id="UP000009888">
    <property type="component" value="Unassembled WGS sequence"/>
</dbReference>
<name>K9EX88_9ACTO</name>
<keyword evidence="3 8" id="KW-0813">Transport</keyword>
<keyword evidence="5" id="KW-0472">Membrane</keyword>
<dbReference type="EMBL" id="AGWL01000002">
    <property type="protein sequence ID" value="EKU95592.1"/>
    <property type="molecule type" value="Genomic_DNA"/>
</dbReference>
<keyword evidence="7 8" id="KW-0066">ATP synthesis</keyword>
<dbReference type="RefSeq" id="WP_007000597.1">
    <property type="nucleotide sequence ID" value="NZ_JH992955.1"/>
</dbReference>